<dbReference type="SUPFAM" id="SSF51735">
    <property type="entry name" value="NAD(P)-binding Rossmann-fold domains"/>
    <property type="match status" value="1"/>
</dbReference>
<dbReference type="GO" id="GO:0008654">
    <property type="term" value="P:phospholipid biosynthetic process"/>
    <property type="evidence" value="ECO:0007669"/>
    <property type="project" value="InterPro"/>
</dbReference>
<comment type="caution">
    <text evidence="1">The sequence shown here is derived from an EMBL/GenBank/DDBJ whole genome shotgun (WGS) entry which is preliminary data.</text>
</comment>
<dbReference type="PANTHER" id="PTHR11510">
    <property type="entry name" value="MYO-INOSITOL-1 PHOSPHATE SYNTHASE"/>
    <property type="match status" value="1"/>
</dbReference>
<reference evidence="1 2" key="1">
    <citation type="submission" date="2015-04" db="EMBL/GenBank/DDBJ databases">
        <title>Lasius niger genome sequencing.</title>
        <authorList>
            <person name="Konorov E.A."/>
            <person name="Nikitin M.A."/>
            <person name="Kirill M.V."/>
            <person name="Chang P."/>
        </authorList>
    </citation>
    <scope>NUCLEOTIDE SEQUENCE [LARGE SCALE GENOMIC DNA]</scope>
    <source>
        <tissue evidence="1">Whole</tissue>
    </source>
</reference>
<sequence length="224" mass="24773">MIKVPKLGLMLVGWGGNNGSTITAALIANKLKLTWETKEGEKIANWYGSLTQASTVRLGRKSKGGDIYVPISSMLPMVNPDDIEIDGWDISDVNLADAMTRAKVLDVNLQIQLQPYMMHMQPRKSIYYSDFIASNQGKRANNVIMGTKAEQLNKIRNDIVEFKTTKGLDQVIVLWTANTERFSEIITGVNDTADNLLKAINEDHSEISPSTMFAVAAALEGQNR</sequence>
<proteinExistence type="predicted"/>
<evidence type="ECO:0000313" key="1">
    <source>
        <dbReference type="EMBL" id="KMQ86949.1"/>
    </source>
</evidence>
<dbReference type="Proteomes" id="UP000036403">
    <property type="component" value="Unassembled WGS sequence"/>
</dbReference>
<dbReference type="InterPro" id="IPR036291">
    <property type="entry name" value="NAD(P)-bd_dom_sf"/>
</dbReference>
<dbReference type="OrthoDB" id="2887at2759"/>
<dbReference type="STRING" id="67767.A0A0J7K9I9"/>
<keyword evidence="2" id="KW-1185">Reference proteome</keyword>
<dbReference type="Gene3D" id="3.40.50.720">
    <property type="entry name" value="NAD(P)-binding Rossmann-like Domain"/>
    <property type="match status" value="1"/>
</dbReference>
<dbReference type="GO" id="GO:0006021">
    <property type="term" value="P:inositol biosynthetic process"/>
    <property type="evidence" value="ECO:0007669"/>
    <property type="project" value="InterPro"/>
</dbReference>
<evidence type="ECO:0000313" key="2">
    <source>
        <dbReference type="Proteomes" id="UP000036403"/>
    </source>
</evidence>
<name>A0A0J7K9I9_LASNI</name>
<dbReference type="PaxDb" id="67767-A0A0J7K9I9"/>
<accession>A0A0J7K9I9</accession>
<dbReference type="GO" id="GO:0004512">
    <property type="term" value="F:inositol-3-phosphate synthase activity"/>
    <property type="evidence" value="ECO:0007669"/>
    <property type="project" value="InterPro"/>
</dbReference>
<protein>
    <submittedName>
        <fullName evidence="1">Inositol-3-phosphate synthase 1-b-like protein</fullName>
    </submittedName>
</protein>
<dbReference type="Pfam" id="PF07994">
    <property type="entry name" value="NAD_binding_5"/>
    <property type="match status" value="1"/>
</dbReference>
<gene>
    <name evidence="1" type="ORF">RF55_13920</name>
</gene>
<dbReference type="EMBL" id="LBMM01011237">
    <property type="protein sequence ID" value="KMQ86949.1"/>
    <property type="molecule type" value="Genomic_DNA"/>
</dbReference>
<dbReference type="AlphaFoldDB" id="A0A0J7K9I9"/>
<dbReference type="InterPro" id="IPR002587">
    <property type="entry name" value="Myo-inos-1-P_Synthase"/>
</dbReference>
<organism evidence="1 2">
    <name type="scientific">Lasius niger</name>
    <name type="common">Black garden ant</name>
    <dbReference type="NCBI Taxonomy" id="67767"/>
    <lineage>
        <taxon>Eukaryota</taxon>
        <taxon>Metazoa</taxon>
        <taxon>Ecdysozoa</taxon>
        <taxon>Arthropoda</taxon>
        <taxon>Hexapoda</taxon>
        <taxon>Insecta</taxon>
        <taxon>Pterygota</taxon>
        <taxon>Neoptera</taxon>
        <taxon>Endopterygota</taxon>
        <taxon>Hymenoptera</taxon>
        <taxon>Apocrita</taxon>
        <taxon>Aculeata</taxon>
        <taxon>Formicoidea</taxon>
        <taxon>Formicidae</taxon>
        <taxon>Formicinae</taxon>
        <taxon>Lasius</taxon>
        <taxon>Lasius</taxon>
    </lineage>
</organism>